<evidence type="ECO:0000313" key="1">
    <source>
        <dbReference type="EMBL" id="MDM5441713.1"/>
    </source>
</evidence>
<sequence>MPRISDLTWHYHRVSGKMQLVISDTHSVNHLGGNKLLGGGIR</sequence>
<gene>
    <name evidence="1" type="ORF">QUG02_27190</name>
</gene>
<reference evidence="1 2" key="1">
    <citation type="submission" date="2023-06" db="EMBL/GenBank/DDBJ databases">
        <title>Comparative genomics of Bacillaceae isolates and their secondary metabolite potential.</title>
        <authorList>
            <person name="Song L."/>
            <person name="Nielsen L.J."/>
            <person name="Mohite O."/>
            <person name="Xu X."/>
            <person name="Weber T."/>
            <person name="Kovacs A.T."/>
        </authorList>
    </citation>
    <scope>NUCLEOTIDE SEQUENCE [LARGE SCALE GENOMIC DNA]</scope>
    <source>
        <strain evidence="1 2">DX2.1</strain>
    </source>
</reference>
<keyword evidence="1" id="KW-0378">Hydrolase</keyword>
<accession>A0ABT7RFJ0</accession>
<evidence type="ECO:0000313" key="2">
    <source>
        <dbReference type="Proteomes" id="UP001224139"/>
    </source>
</evidence>
<keyword evidence="1" id="KW-0255">Endonuclease</keyword>
<protein>
    <submittedName>
        <fullName evidence="1">HNH endonuclease</fullName>
    </submittedName>
</protein>
<keyword evidence="2" id="KW-1185">Reference proteome</keyword>
<dbReference type="GO" id="GO:0004519">
    <property type="term" value="F:endonuclease activity"/>
    <property type="evidence" value="ECO:0007669"/>
    <property type="project" value="UniProtKB-KW"/>
</dbReference>
<dbReference type="Proteomes" id="UP001224139">
    <property type="component" value="Unassembled WGS sequence"/>
</dbReference>
<organism evidence="1 2">
    <name type="scientific">Bacillus hominis</name>
    <dbReference type="NCBI Taxonomy" id="2817478"/>
    <lineage>
        <taxon>Bacteria</taxon>
        <taxon>Bacillati</taxon>
        <taxon>Bacillota</taxon>
        <taxon>Bacilli</taxon>
        <taxon>Bacillales</taxon>
        <taxon>Bacillaceae</taxon>
        <taxon>Bacillus</taxon>
        <taxon>Bacillus cereus group</taxon>
    </lineage>
</organism>
<dbReference type="EMBL" id="JAUCFG010000003">
    <property type="protein sequence ID" value="MDM5441713.1"/>
    <property type="molecule type" value="Genomic_DNA"/>
</dbReference>
<comment type="caution">
    <text evidence="1">The sequence shown here is derived from an EMBL/GenBank/DDBJ whole genome shotgun (WGS) entry which is preliminary data.</text>
</comment>
<keyword evidence="1" id="KW-0540">Nuclease</keyword>
<proteinExistence type="predicted"/>
<dbReference type="Pfam" id="PF14414">
    <property type="entry name" value="WHH"/>
    <property type="match status" value="1"/>
</dbReference>
<dbReference type="InterPro" id="IPR032869">
    <property type="entry name" value="WHH_dom_containing"/>
</dbReference>
<name>A0ABT7RFJ0_9BACI</name>